<dbReference type="GeneID" id="94173312"/>
<proteinExistence type="predicted"/>
<evidence type="ECO:0000313" key="7">
    <source>
        <dbReference type="Proteomes" id="UP000674179"/>
    </source>
</evidence>
<dbReference type="Proteomes" id="UP000674179">
    <property type="component" value="Chromosome 17"/>
</dbReference>
<evidence type="ECO:0000256" key="2">
    <source>
        <dbReference type="ARBA" id="ARBA00022692"/>
    </source>
</evidence>
<dbReference type="AlphaFoldDB" id="A0A836HJ53"/>
<keyword evidence="2 5" id="KW-0812">Transmembrane</keyword>
<dbReference type="EMBL" id="JAFHKP010000017">
    <property type="protein sequence ID" value="KAG5482268.1"/>
    <property type="molecule type" value="Genomic_DNA"/>
</dbReference>
<dbReference type="RefSeq" id="XP_067694130.1">
    <property type="nucleotide sequence ID" value="XM_067837802.1"/>
</dbReference>
<keyword evidence="7" id="KW-1185">Reference proteome</keyword>
<dbReference type="OrthoDB" id="10496457at2759"/>
<comment type="subcellular location">
    <subcellularLocation>
        <location evidence="1">Membrane</location>
        <topology evidence="1">Multi-pass membrane protein</topology>
    </subcellularLocation>
</comment>
<sequence>MQFLLLATTRINRFHRRRPAPLTRAIDDGTAFSCIKPTNAVRRGRSRVVESRPVQISWFVLLCLSTTVTLAIQSRDDMGGATYTTLYVLQVVCLAFFWVRMVAEIVTCGLTGGSHGFLRSVWS</sequence>
<evidence type="ECO:0000256" key="1">
    <source>
        <dbReference type="ARBA" id="ARBA00004141"/>
    </source>
</evidence>
<dbReference type="InterPro" id="IPR027359">
    <property type="entry name" value="Volt_channel_dom_sf"/>
</dbReference>
<comment type="caution">
    <text evidence="6">The sequence shown here is derived from an EMBL/GenBank/DDBJ whole genome shotgun (WGS) entry which is preliminary data.</text>
</comment>
<organism evidence="6 7">
    <name type="scientific">Leishmania enriettii</name>
    <dbReference type="NCBI Taxonomy" id="5663"/>
    <lineage>
        <taxon>Eukaryota</taxon>
        <taxon>Discoba</taxon>
        <taxon>Euglenozoa</taxon>
        <taxon>Kinetoplastea</taxon>
        <taxon>Metakinetoplastina</taxon>
        <taxon>Trypanosomatida</taxon>
        <taxon>Trypanosomatidae</taxon>
        <taxon>Leishmaniinae</taxon>
        <taxon>Leishmania</taxon>
    </lineage>
</organism>
<reference evidence="6 7" key="1">
    <citation type="submission" date="2021-02" db="EMBL/GenBank/DDBJ databases">
        <title>Leishmania (Mundinia) enrietti genome sequencing and assembly.</title>
        <authorList>
            <person name="Almutairi H."/>
            <person name="Gatherer D."/>
        </authorList>
    </citation>
    <scope>NUCLEOTIDE SEQUENCE [LARGE SCALE GENOMIC DNA]</scope>
    <source>
        <strain evidence="6">CUR178</strain>
    </source>
</reference>
<dbReference type="GO" id="GO:0016020">
    <property type="term" value="C:membrane"/>
    <property type="evidence" value="ECO:0007669"/>
    <property type="project" value="UniProtKB-SubCell"/>
</dbReference>
<feature type="transmembrane region" description="Helical" evidence="5">
    <location>
        <begin position="80"/>
        <end position="99"/>
    </location>
</feature>
<protein>
    <submittedName>
        <fullName evidence="6">Uncharacterized protein</fullName>
    </submittedName>
</protein>
<name>A0A836HJ53_LEIEN</name>
<evidence type="ECO:0000256" key="4">
    <source>
        <dbReference type="ARBA" id="ARBA00023136"/>
    </source>
</evidence>
<keyword evidence="3 5" id="KW-1133">Transmembrane helix</keyword>
<gene>
    <name evidence="6" type="ORF">CUR178_06128</name>
</gene>
<keyword evidence="4 5" id="KW-0472">Membrane</keyword>
<evidence type="ECO:0000313" key="6">
    <source>
        <dbReference type="EMBL" id="KAG5482268.1"/>
    </source>
</evidence>
<evidence type="ECO:0000256" key="5">
    <source>
        <dbReference type="SAM" id="Phobius"/>
    </source>
</evidence>
<accession>A0A836HJ53</accession>
<evidence type="ECO:0000256" key="3">
    <source>
        <dbReference type="ARBA" id="ARBA00022989"/>
    </source>
</evidence>
<dbReference type="KEGG" id="lenr:94173312"/>
<feature type="transmembrane region" description="Helical" evidence="5">
    <location>
        <begin position="56"/>
        <end position="74"/>
    </location>
</feature>
<dbReference type="Gene3D" id="1.20.120.350">
    <property type="entry name" value="Voltage-gated potassium channels. Chain C"/>
    <property type="match status" value="1"/>
</dbReference>